<dbReference type="SUPFAM" id="SSF56796">
    <property type="entry name" value="Dehydroquinate synthase-like"/>
    <property type="match status" value="1"/>
</dbReference>
<evidence type="ECO:0000313" key="8">
    <source>
        <dbReference type="Proteomes" id="UP000319212"/>
    </source>
</evidence>
<sequence length="371" mass="38885">MSVLQFLTTVHFGHGMRSVLPKLLADSRVSRPLFVTDKGVIRAGVFAHAVEAMPGAETMPLFDDTPINPTEAAAAAGAALYRAEACDGVVGVGGGAALDLAKAIAVLATHPPPLWNYSNRHANPLPIDRAPPVLLTPTTAGTGSEVGRSAVIVFDNGIKAGVRCPDLVTAAICDPELTFGLPPSITASTGMDALSHCIETYCSPVINPPADAISLDGMQRIFASLERAVTHGTDAQARFDMMMGSLEGAISFQKGMGAVHALAHPLGARGFHHGTLNAVLLPHVLSVNREWLGAKWDTIRSQAGWAEGADPARELAALNARIGLPARLRDIGVVEADLAVVAGEAVADNAHKTNPRPLVEQDYFELLKAAY</sequence>
<comment type="cofactor">
    <cofactor evidence="1">
        <name>Fe cation</name>
        <dbReference type="ChEBI" id="CHEBI:24875"/>
    </cofactor>
</comment>
<dbReference type="Gene3D" id="1.20.1090.10">
    <property type="entry name" value="Dehydroquinate synthase-like - alpha domain"/>
    <property type="match status" value="1"/>
</dbReference>
<feature type="domain" description="Fe-containing alcohol dehydrogenase-like C-terminal" evidence="6">
    <location>
        <begin position="186"/>
        <end position="371"/>
    </location>
</feature>
<feature type="domain" description="Alcohol dehydrogenase iron-type/glycerol dehydrogenase GldA" evidence="5">
    <location>
        <begin position="8"/>
        <end position="175"/>
    </location>
</feature>
<dbReference type="FunFam" id="3.40.50.1970:FF:000003">
    <property type="entry name" value="Alcohol dehydrogenase, iron-containing"/>
    <property type="match status" value="1"/>
</dbReference>
<dbReference type="InterPro" id="IPR056798">
    <property type="entry name" value="ADH_Fe_C"/>
</dbReference>
<dbReference type="InterPro" id="IPR001670">
    <property type="entry name" value="ADH_Fe/GldA"/>
</dbReference>
<organism evidence="7 8">
    <name type="scientific">Variovorax guangxiensis</name>
    <dbReference type="NCBI Taxonomy" id="1775474"/>
    <lineage>
        <taxon>Bacteria</taxon>
        <taxon>Pseudomonadati</taxon>
        <taxon>Pseudomonadota</taxon>
        <taxon>Betaproteobacteria</taxon>
        <taxon>Burkholderiales</taxon>
        <taxon>Comamonadaceae</taxon>
        <taxon>Variovorax</taxon>
    </lineage>
</organism>
<dbReference type="Gene3D" id="3.40.50.1970">
    <property type="match status" value="1"/>
</dbReference>
<gene>
    <name evidence="7" type="ORF">EAH82_18490</name>
</gene>
<comment type="similarity">
    <text evidence="2">Belongs to the iron-containing alcohol dehydrogenase family.</text>
</comment>
<keyword evidence="3" id="KW-0560">Oxidoreductase</keyword>
<reference evidence="7 8" key="1">
    <citation type="journal article" date="2019" name="Environ. Microbiol.">
        <title>Species interactions and distinct microbial communities in high Arctic permafrost affected cryosols are associated with the CH4 and CO2 gas fluxes.</title>
        <authorList>
            <person name="Altshuler I."/>
            <person name="Hamel J."/>
            <person name="Turney S."/>
            <person name="Magnuson E."/>
            <person name="Levesque R."/>
            <person name="Greer C."/>
            <person name="Whyte L.G."/>
        </authorList>
    </citation>
    <scope>NUCLEOTIDE SEQUENCE [LARGE SCALE GENOMIC DNA]</scope>
    <source>
        <strain evidence="7 8">S06.C</strain>
    </source>
</reference>
<name>A0A502DEY4_9BURK</name>
<dbReference type="Proteomes" id="UP000319212">
    <property type="component" value="Unassembled WGS sequence"/>
</dbReference>
<accession>A0A502DEY4</accession>
<evidence type="ECO:0000256" key="2">
    <source>
        <dbReference type="ARBA" id="ARBA00007358"/>
    </source>
</evidence>
<dbReference type="InterPro" id="IPR039697">
    <property type="entry name" value="Alcohol_dehydrogenase_Fe"/>
</dbReference>
<protein>
    <submittedName>
        <fullName evidence="7">Iron-containing alcohol dehydrogenase</fullName>
    </submittedName>
</protein>
<dbReference type="CDD" id="cd14861">
    <property type="entry name" value="Fe-ADH-like"/>
    <property type="match status" value="1"/>
</dbReference>
<dbReference type="PANTHER" id="PTHR11496">
    <property type="entry name" value="ALCOHOL DEHYDROGENASE"/>
    <property type="match status" value="1"/>
</dbReference>
<evidence type="ECO:0000256" key="3">
    <source>
        <dbReference type="ARBA" id="ARBA00023002"/>
    </source>
</evidence>
<dbReference type="GO" id="GO:0046872">
    <property type="term" value="F:metal ion binding"/>
    <property type="evidence" value="ECO:0007669"/>
    <property type="project" value="InterPro"/>
</dbReference>
<dbReference type="RefSeq" id="WP_140844542.1">
    <property type="nucleotide sequence ID" value="NZ_RCZI01000006.1"/>
</dbReference>
<dbReference type="Pfam" id="PF25137">
    <property type="entry name" value="ADH_Fe_C"/>
    <property type="match status" value="1"/>
</dbReference>
<keyword evidence="4" id="KW-0520">NAD</keyword>
<dbReference type="OrthoDB" id="9815791at2"/>
<proteinExistence type="inferred from homology"/>
<dbReference type="GO" id="GO:0004022">
    <property type="term" value="F:alcohol dehydrogenase (NAD+) activity"/>
    <property type="evidence" value="ECO:0007669"/>
    <property type="project" value="TreeGrafter"/>
</dbReference>
<dbReference type="AlphaFoldDB" id="A0A502DEY4"/>
<evidence type="ECO:0000256" key="1">
    <source>
        <dbReference type="ARBA" id="ARBA00001962"/>
    </source>
</evidence>
<evidence type="ECO:0000259" key="5">
    <source>
        <dbReference type="Pfam" id="PF00465"/>
    </source>
</evidence>
<dbReference type="Pfam" id="PF00465">
    <property type="entry name" value="Fe-ADH"/>
    <property type="match status" value="1"/>
</dbReference>
<dbReference type="InterPro" id="IPR018211">
    <property type="entry name" value="ADH_Fe_CS"/>
</dbReference>
<dbReference type="PANTHER" id="PTHR11496:SF102">
    <property type="entry name" value="ALCOHOL DEHYDROGENASE 4"/>
    <property type="match status" value="1"/>
</dbReference>
<comment type="caution">
    <text evidence="7">The sequence shown here is derived from an EMBL/GenBank/DDBJ whole genome shotgun (WGS) entry which is preliminary data.</text>
</comment>
<evidence type="ECO:0000313" key="7">
    <source>
        <dbReference type="EMBL" id="TPG23848.1"/>
    </source>
</evidence>
<dbReference type="EMBL" id="RCZI01000006">
    <property type="protein sequence ID" value="TPG23848.1"/>
    <property type="molecule type" value="Genomic_DNA"/>
</dbReference>
<evidence type="ECO:0000259" key="6">
    <source>
        <dbReference type="Pfam" id="PF25137"/>
    </source>
</evidence>
<dbReference type="PROSITE" id="PS00913">
    <property type="entry name" value="ADH_IRON_1"/>
    <property type="match status" value="1"/>
</dbReference>
<evidence type="ECO:0000256" key="4">
    <source>
        <dbReference type="ARBA" id="ARBA00023027"/>
    </source>
</evidence>